<feature type="compositionally biased region" description="Basic residues" evidence="1">
    <location>
        <begin position="112"/>
        <end position="133"/>
    </location>
</feature>
<comment type="caution">
    <text evidence="2">The sequence shown here is derived from an EMBL/GenBank/DDBJ whole genome shotgun (WGS) entry which is preliminary data.</text>
</comment>
<evidence type="ECO:0000256" key="1">
    <source>
        <dbReference type="SAM" id="MobiDB-lite"/>
    </source>
</evidence>
<reference evidence="2 3" key="1">
    <citation type="submission" date="2019-07" db="EMBL/GenBank/DDBJ databases">
        <title>Genomics analysis of Aphanomyces spp. identifies a new class of oomycete effector associated with host adaptation.</title>
        <authorList>
            <person name="Gaulin E."/>
        </authorList>
    </citation>
    <scope>NUCLEOTIDE SEQUENCE [LARGE SCALE GENOMIC DNA]</scope>
    <source>
        <strain evidence="2 3">ATCC 201684</strain>
    </source>
</reference>
<evidence type="ECO:0000313" key="3">
    <source>
        <dbReference type="Proteomes" id="UP000481153"/>
    </source>
</evidence>
<accession>A0A6G0WYL6</accession>
<dbReference type="AlphaFoldDB" id="A0A6G0WYL6"/>
<protein>
    <submittedName>
        <fullName evidence="2">Uncharacterized protein</fullName>
    </submittedName>
</protein>
<evidence type="ECO:0000313" key="2">
    <source>
        <dbReference type="EMBL" id="KAF0732678.1"/>
    </source>
</evidence>
<sequence length="139" mass="15919">MVVYYAKKHSFLHMLKLQSADYVAMEVHSNEGSLTFLNDEKVYSLDQIVDASWSTHRTVTLRLTSTDGSITKDKFVFDCQADLFFFLVELGMEPSQFGGKVQRGSFSNPTKQHLRKSYSSRTNSHRRSARKSGAKSDYY</sequence>
<keyword evidence="3" id="KW-1185">Reference proteome</keyword>
<dbReference type="VEuPathDB" id="FungiDB:AeMF1_003261"/>
<dbReference type="EMBL" id="VJMJ01000130">
    <property type="protein sequence ID" value="KAF0732678.1"/>
    <property type="molecule type" value="Genomic_DNA"/>
</dbReference>
<dbReference type="Proteomes" id="UP000481153">
    <property type="component" value="Unassembled WGS sequence"/>
</dbReference>
<proteinExistence type="predicted"/>
<gene>
    <name evidence="2" type="ORF">Ae201684_010385</name>
</gene>
<feature type="region of interest" description="Disordered" evidence="1">
    <location>
        <begin position="101"/>
        <end position="139"/>
    </location>
</feature>
<organism evidence="2 3">
    <name type="scientific">Aphanomyces euteiches</name>
    <dbReference type="NCBI Taxonomy" id="100861"/>
    <lineage>
        <taxon>Eukaryota</taxon>
        <taxon>Sar</taxon>
        <taxon>Stramenopiles</taxon>
        <taxon>Oomycota</taxon>
        <taxon>Saprolegniomycetes</taxon>
        <taxon>Saprolegniales</taxon>
        <taxon>Verrucalvaceae</taxon>
        <taxon>Aphanomyces</taxon>
    </lineage>
</organism>
<name>A0A6G0WYL6_9STRA</name>